<comment type="caution">
    <text evidence="3">The sequence shown here is derived from an EMBL/GenBank/DDBJ whole genome shotgun (WGS) entry which is preliminary data.</text>
</comment>
<organism evidence="3 4">
    <name type="scientific">Candolleomyces eurysporus</name>
    <dbReference type="NCBI Taxonomy" id="2828524"/>
    <lineage>
        <taxon>Eukaryota</taxon>
        <taxon>Fungi</taxon>
        <taxon>Dikarya</taxon>
        <taxon>Basidiomycota</taxon>
        <taxon>Agaricomycotina</taxon>
        <taxon>Agaricomycetes</taxon>
        <taxon>Agaricomycetidae</taxon>
        <taxon>Agaricales</taxon>
        <taxon>Agaricineae</taxon>
        <taxon>Psathyrellaceae</taxon>
        <taxon>Candolleomyces</taxon>
    </lineage>
</organism>
<dbReference type="SUPFAM" id="SSF56317">
    <property type="entry name" value="Carbon-nitrogen hydrolase"/>
    <property type="match status" value="1"/>
</dbReference>
<feature type="non-terminal residue" evidence="3">
    <location>
        <position position="1"/>
    </location>
</feature>
<dbReference type="OrthoDB" id="2626014at2759"/>
<dbReference type="EMBL" id="JANBPK010001146">
    <property type="protein sequence ID" value="KAJ2925597.1"/>
    <property type="molecule type" value="Genomic_DNA"/>
</dbReference>
<dbReference type="AlphaFoldDB" id="A0A9W8MDB1"/>
<keyword evidence="2" id="KW-0812">Transmembrane</keyword>
<protein>
    <recommendedName>
        <fullName evidence="5">CN hydrolase domain-containing protein</fullName>
    </recommendedName>
</protein>
<keyword evidence="2" id="KW-1133">Transmembrane helix</keyword>
<dbReference type="Proteomes" id="UP001140091">
    <property type="component" value="Unassembled WGS sequence"/>
</dbReference>
<reference evidence="3" key="1">
    <citation type="submission" date="2022-06" db="EMBL/GenBank/DDBJ databases">
        <title>Genome Sequence of Candolleomyces eurysporus.</title>
        <authorList>
            <person name="Buettner E."/>
        </authorList>
    </citation>
    <scope>NUCLEOTIDE SEQUENCE</scope>
    <source>
        <strain evidence="3">VTCC 930004</strain>
    </source>
</reference>
<gene>
    <name evidence="3" type="ORF">H1R20_g11494</name>
</gene>
<dbReference type="Gene3D" id="6.10.140.1520">
    <property type="match status" value="1"/>
</dbReference>
<proteinExistence type="predicted"/>
<feature type="transmembrane region" description="Helical" evidence="2">
    <location>
        <begin position="253"/>
        <end position="271"/>
    </location>
</feature>
<accession>A0A9W8MDB1</accession>
<dbReference type="GO" id="GO:0003712">
    <property type="term" value="F:transcription coregulator activity"/>
    <property type="evidence" value="ECO:0007669"/>
    <property type="project" value="InterPro"/>
</dbReference>
<dbReference type="InterPro" id="IPR009244">
    <property type="entry name" value="Mediatior_Med7"/>
</dbReference>
<evidence type="ECO:0000256" key="1">
    <source>
        <dbReference type="SAM" id="MobiDB-lite"/>
    </source>
</evidence>
<feature type="transmembrane region" description="Helical" evidence="2">
    <location>
        <begin position="703"/>
        <end position="726"/>
    </location>
</feature>
<evidence type="ECO:0000313" key="3">
    <source>
        <dbReference type="EMBL" id="KAJ2925597.1"/>
    </source>
</evidence>
<keyword evidence="4" id="KW-1185">Reference proteome</keyword>
<dbReference type="GO" id="GO:0006357">
    <property type="term" value="P:regulation of transcription by RNA polymerase II"/>
    <property type="evidence" value="ECO:0007669"/>
    <property type="project" value="InterPro"/>
</dbReference>
<dbReference type="InterPro" id="IPR036526">
    <property type="entry name" value="C-N_Hydrolase_sf"/>
</dbReference>
<feature type="transmembrane region" description="Helical" evidence="2">
    <location>
        <begin position="318"/>
        <end position="336"/>
    </location>
</feature>
<evidence type="ECO:0000256" key="2">
    <source>
        <dbReference type="SAM" id="Phobius"/>
    </source>
</evidence>
<dbReference type="Gene3D" id="3.60.110.10">
    <property type="entry name" value="Carbon-nitrogen hydrolase"/>
    <property type="match status" value="1"/>
</dbReference>
<sequence>MEDETENVLRNPFPSPPSHYTRYTSQNLKLLALFQERASSREEETPNQHELLSDQKDVPDWSLLQLEKPRVDWILEEPDPYYNVYGETCEVNPNLKVYKWVKTEKIQHFSDDEEDEPLVPLPDDAEIIEGEEDMDQDETAAPSRAEPAPKEATTEAETIEDIPSKAPSPKPQLSMSLEQPPDLDDELDASLKPLGPSLDDGTEEGKVDDLQLDISGLGPDGLPVESAHDLSQLTPSDALVGGAMMDEITKGRVGFLLAGIAVGGALPNFAASHKALSTGLQSFVLLSVLSACTSAIVVVAVYAEWAFSRQMTSPAGKILLLPAIWSSIWCTVPYLSPVGHLLTWSRGATLDAYGWMIPILGTSSQDWVAAAWAVVLSEAFQTWYMGPVEQDDSDSEDDEVQQIHGNNTPILAGILILLTVPSYFVGNVLPLPVGNVDEATTFGVGCINPTFQRYKHNAPTFKDYFEETKKHQNRAKFLLWPEGAVTFDSDRERDEAFETIRTNISGAYVGVSFEQYVPDPDDKSGHKSLKKTGIAIIGKDNKEPYLTYYKRHLVPIVESYQLRHSSEPPALVNVSIARPKDVPSSRWGDRNVSVTASICLDFAMPLPFSHLETRPGLILAPARTWERSVGLSMWLQAKQRAQELNSMVLWCDGGEGGFSGIAGGGYKTFEQVGPGSWVKDIGIEHPFKEAQTLYARWEDSTMLVYWIAILFPALSVANLGQVISFIRGRRGETQPLINSNQPQLIDYSSV</sequence>
<keyword evidence="2" id="KW-0472">Membrane</keyword>
<dbReference type="GO" id="GO:0016592">
    <property type="term" value="C:mediator complex"/>
    <property type="evidence" value="ECO:0007669"/>
    <property type="project" value="InterPro"/>
</dbReference>
<name>A0A9W8MDB1_9AGAR</name>
<feature type="region of interest" description="Disordered" evidence="1">
    <location>
        <begin position="133"/>
        <end position="205"/>
    </location>
</feature>
<evidence type="ECO:0000313" key="4">
    <source>
        <dbReference type="Proteomes" id="UP001140091"/>
    </source>
</evidence>
<dbReference type="Pfam" id="PF05983">
    <property type="entry name" value="Med7"/>
    <property type="match status" value="1"/>
</dbReference>
<feature type="transmembrane region" description="Helical" evidence="2">
    <location>
        <begin position="283"/>
        <end position="306"/>
    </location>
</feature>
<evidence type="ECO:0008006" key="5">
    <source>
        <dbReference type="Google" id="ProtNLM"/>
    </source>
</evidence>
<feature type="region of interest" description="Disordered" evidence="1">
    <location>
        <begin position="1"/>
        <end position="22"/>
    </location>
</feature>